<sequence length="173" mass="18396">MATCMGATHSGGPGIVLAIRPGTEKCPRIRGYSAIAKQNGNNWPSCQYTLPTLVGLLWPRFIWWTATVLDIPTAYTQIRKGGLGLEGFKGCSDLREVFVSGQVLDVTVGEGYPDSLDGTASFGSPILVIKGRSTGEAPPLNWCLSSGGLKNVGEDGREWRCTLSSPPKNTPIG</sequence>
<gene>
    <name evidence="1" type="ORF">CDD81_5217</name>
</gene>
<evidence type="ECO:0000313" key="2">
    <source>
        <dbReference type="Proteomes" id="UP000226192"/>
    </source>
</evidence>
<reference evidence="1 2" key="1">
    <citation type="submission" date="2017-06" db="EMBL/GenBank/DDBJ databases">
        <title>Ant-infecting Ophiocordyceps genomes reveal a high diversity of potential behavioral manipulation genes and a possible major role for enterotoxins.</title>
        <authorList>
            <person name="De Bekker C."/>
            <person name="Evans H.C."/>
            <person name="Brachmann A."/>
            <person name="Hughes D.P."/>
        </authorList>
    </citation>
    <scope>NUCLEOTIDE SEQUENCE [LARGE SCALE GENOMIC DNA]</scope>
    <source>
        <strain evidence="1 2">Map64</strain>
    </source>
</reference>
<organism evidence="1 2">
    <name type="scientific">Ophiocordyceps australis</name>
    <dbReference type="NCBI Taxonomy" id="1399860"/>
    <lineage>
        <taxon>Eukaryota</taxon>
        <taxon>Fungi</taxon>
        <taxon>Dikarya</taxon>
        <taxon>Ascomycota</taxon>
        <taxon>Pezizomycotina</taxon>
        <taxon>Sordariomycetes</taxon>
        <taxon>Hypocreomycetidae</taxon>
        <taxon>Hypocreales</taxon>
        <taxon>Ophiocordycipitaceae</taxon>
        <taxon>Ophiocordyceps</taxon>
    </lineage>
</organism>
<name>A0A2C5YBI9_9HYPO</name>
<proteinExistence type="predicted"/>
<keyword evidence="2" id="KW-1185">Reference proteome</keyword>
<accession>A0A2C5YBI9</accession>
<dbReference type="EMBL" id="NJET01000004">
    <property type="protein sequence ID" value="PHH66865.1"/>
    <property type="molecule type" value="Genomic_DNA"/>
</dbReference>
<protein>
    <submittedName>
        <fullName evidence="1">Uncharacterized protein</fullName>
    </submittedName>
</protein>
<comment type="caution">
    <text evidence="1">The sequence shown here is derived from an EMBL/GenBank/DDBJ whole genome shotgun (WGS) entry which is preliminary data.</text>
</comment>
<dbReference type="OrthoDB" id="5151878at2759"/>
<dbReference type="AlphaFoldDB" id="A0A2C5YBI9"/>
<dbReference type="Proteomes" id="UP000226192">
    <property type="component" value="Unassembled WGS sequence"/>
</dbReference>
<evidence type="ECO:0000313" key="1">
    <source>
        <dbReference type="EMBL" id="PHH66865.1"/>
    </source>
</evidence>
<dbReference type="STRING" id="1399860.A0A2C5YBI9"/>